<dbReference type="RefSeq" id="WP_209597845.1">
    <property type="nucleotide sequence ID" value="NZ_JAGJCF010000029.1"/>
</dbReference>
<evidence type="ECO:0000256" key="1">
    <source>
        <dbReference type="SAM" id="Phobius"/>
    </source>
</evidence>
<accession>A0ABS4BNF8</accession>
<evidence type="ECO:0000313" key="3">
    <source>
        <dbReference type="Proteomes" id="UP000678276"/>
    </source>
</evidence>
<feature type="transmembrane region" description="Helical" evidence="1">
    <location>
        <begin position="24"/>
        <end position="45"/>
    </location>
</feature>
<gene>
    <name evidence="2" type="ORF">J6595_22005</name>
</gene>
<dbReference type="Proteomes" id="UP000678276">
    <property type="component" value="Unassembled WGS sequence"/>
</dbReference>
<protein>
    <recommendedName>
        <fullName evidence="4">LPS export ABC transporter periplasmic protein LptC</fullName>
    </recommendedName>
</protein>
<reference evidence="2 3" key="1">
    <citation type="submission" date="2021-04" db="EMBL/GenBank/DDBJ databases">
        <title>Whole genome sequence of Jiella sp. KSK16Y-1.</title>
        <authorList>
            <person name="Tuo L."/>
        </authorList>
    </citation>
    <scope>NUCLEOTIDE SEQUENCE [LARGE SCALE GENOMIC DNA]</scope>
    <source>
        <strain evidence="2 3">KSK16Y-1</strain>
    </source>
</reference>
<organism evidence="2 3">
    <name type="scientific">Jiella mangrovi</name>
    <dbReference type="NCBI Taxonomy" id="2821407"/>
    <lineage>
        <taxon>Bacteria</taxon>
        <taxon>Pseudomonadati</taxon>
        <taxon>Pseudomonadota</taxon>
        <taxon>Alphaproteobacteria</taxon>
        <taxon>Hyphomicrobiales</taxon>
        <taxon>Aurantimonadaceae</taxon>
        <taxon>Jiella</taxon>
    </lineage>
</organism>
<keyword evidence="3" id="KW-1185">Reference proteome</keyword>
<sequence length="210" mass="24143">MGEVWFKMDRSLFREKELFSQNRIAILSVVVSFFAAFLAIVPFVWERLAQYDVRIYASSYPNDDKYVFARSFISNNSNRAYLLRRIKYFSPVSGDTQCEGNHLNDVDVMHQGTDGRWTNEPILFEKESIKEILFRSEKDKLQEISEITIDYLDDKKLEGTIEARMCLLIESGTVNGSATSIHDAGSLWRRDGKVGYSARIGLFGEIVLDL</sequence>
<comment type="caution">
    <text evidence="2">The sequence shown here is derived from an EMBL/GenBank/DDBJ whole genome shotgun (WGS) entry which is preliminary data.</text>
</comment>
<proteinExistence type="predicted"/>
<keyword evidence="1" id="KW-0472">Membrane</keyword>
<evidence type="ECO:0008006" key="4">
    <source>
        <dbReference type="Google" id="ProtNLM"/>
    </source>
</evidence>
<keyword evidence="1" id="KW-1133">Transmembrane helix</keyword>
<dbReference type="EMBL" id="JAGJCF010000029">
    <property type="protein sequence ID" value="MBP0618264.1"/>
    <property type="molecule type" value="Genomic_DNA"/>
</dbReference>
<keyword evidence="1" id="KW-0812">Transmembrane</keyword>
<name>A0ABS4BNF8_9HYPH</name>
<evidence type="ECO:0000313" key="2">
    <source>
        <dbReference type="EMBL" id="MBP0618264.1"/>
    </source>
</evidence>